<comment type="caution">
    <text evidence="2">The sequence shown here is derived from an EMBL/GenBank/DDBJ whole genome shotgun (WGS) entry which is preliminary data.</text>
</comment>
<dbReference type="EMBL" id="JAHUTI010034489">
    <property type="protein sequence ID" value="MED6243577.1"/>
    <property type="molecule type" value="Genomic_DNA"/>
</dbReference>
<accession>A0ABU7AZ67</accession>
<protein>
    <submittedName>
        <fullName evidence="2">Uncharacterized protein</fullName>
    </submittedName>
</protein>
<keyword evidence="3" id="KW-1185">Reference proteome</keyword>
<reference evidence="2 3" key="1">
    <citation type="submission" date="2021-07" db="EMBL/GenBank/DDBJ databases">
        <authorList>
            <person name="Palmer J.M."/>
        </authorList>
    </citation>
    <scope>NUCLEOTIDE SEQUENCE [LARGE SCALE GENOMIC DNA]</scope>
    <source>
        <strain evidence="2 3">AT_MEX2019</strain>
        <tissue evidence="2">Muscle</tissue>
    </source>
</reference>
<evidence type="ECO:0000313" key="3">
    <source>
        <dbReference type="Proteomes" id="UP001345963"/>
    </source>
</evidence>
<evidence type="ECO:0000313" key="2">
    <source>
        <dbReference type="EMBL" id="MED6243577.1"/>
    </source>
</evidence>
<organism evidence="2 3">
    <name type="scientific">Ataeniobius toweri</name>
    <dbReference type="NCBI Taxonomy" id="208326"/>
    <lineage>
        <taxon>Eukaryota</taxon>
        <taxon>Metazoa</taxon>
        <taxon>Chordata</taxon>
        <taxon>Craniata</taxon>
        <taxon>Vertebrata</taxon>
        <taxon>Euteleostomi</taxon>
        <taxon>Actinopterygii</taxon>
        <taxon>Neopterygii</taxon>
        <taxon>Teleostei</taxon>
        <taxon>Neoteleostei</taxon>
        <taxon>Acanthomorphata</taxon>
        <taxon>Ovalentaria</taxon>
        <taxon>Atherinomorphae</taxon>
        <taxon>Cyprinodontiformes</taxon>
        <taxon>Goodeidae</taxon>
        <taxon>Ataeniobius</taxon>
    </lineage>
</organism>
<dbReference type="Proteomes" id="UP001345963">
    <property type="component" value="Unassembled WGS sequence"/>
</dbReference>
<feature type="region of interest" description="Disordered" evidence="1">
    <location>
        <begin position="75"/>
        <end position="103"/>
    </location>
</feature>
<proteinExistence type="predicted"/>
<evidence type="ECO:0000256" key="1">
    <source>
        <dbReference type="SAM" id="MobiDB-lite"/>
    </source>
</evidence>
<feature type="compositionally biased region" description="Basic and acidic residues" evidence="1">
    <location>
        <begin position="91"/>
        <end position="103"/>
    </location>
</feature>
<gene>
    <name evidence="2" type="ORF">ATANTOWER_022717</name>
</gene>
<sequence length="103" mass="11381">MKELLGVSAEGHAAGAGLVLLVVLVESVTLVRLHTAAQCTDVSIDNLVHCNRKQSLCNEFRNYLLRCVPTDPNMTPSVRNMTPSVKWGRNQGDEQLRSRESCM</sequence>
<name>A0ABU7AZ67_9TELE</name>